<dbReference type="Gene3D" id="3.90.1150.30">
    <property type="match status" value="1"/>
</dbReference>
<name>A0A516V6M0_9GAMM</name>
<dbReference type="OrthoDB" id="6167040at2"/>
<sequence>MNADRVRRCALSLPEAVEAPHFDYASFRVGGKIFATMPPDGAHLHVFVGEEQRETALALHPESVEKLFWGQKACGLRIALDAAKPAVVETLLRQAWAQRAPKRLLDVGD</sequence>
<protein>
    <submittedName>
        <fullName evidence="1">MmcQ/YjbR family DNA-binding protein</fullName>
    </submittedName>
</protein>
<gene>
    <name evidence="1" type="ORF">FNZ56_09950</name>
</gene>
<proteinExistence type="predicted"/>
<dbReference type="InterPro" id="IPR058532">
    <property type="entry name" value="YjbR/MT2646/Rv2570-like"/>
</dbReference>
<dbReference type="AlphaFoldDB" id="A0A516V6M0"/>
<organism evidence="1 2">
    <name type="scientific">Pseudoluteimonas lycopersici</name>
    <dbReference type="NCBI Taxonomy" id="1324796"/>
    <lineage>
        <taxon>Bacteria</taxon>
        <taxon>Pseudomonadati</taxon>
        <taxon>Pseudomonadota</taxon>
        <taxon>Gammaproteobacteria</taxon>
        <taxon>Lysobacterales</taxon>
        <taxon>Lysobacteraceae</taxon>
        <taxon>Pseudoluteimonas</taxon>
    </lineage>
</organism>
<dbReference type="EMBL" id="CP041742">
    <property type="protein sequence ID" value="QDQ74179.1"/>
    <property type="molecule type" value="Genomic_DNA"/>
</dbReference>
<keyword evidence="1" id="KW-0238">DNA-binding</keyword>
<dbReference type="GO" id="GO:0003677">
    <property type="term" value="F:DNA binding"/>
    <property type="evidence" value="ECO:0007669"/>
    <property type="project" value="UniProtKB-KW"/>
</dbReference>
<keyword evidence="2" id="KW-1185">Reference proteome</keyword>
<dbReference type="InterPro" id="IPR038056">
    <property type="entry name" value="YjbR-like_sf"/>
</dbReference>
<dbReference type="Proteomes" id="UP000315891">
    <property type="component" value="Chromosome"/>
</dbReference>
<dbReference type="SUPFAM" id="SSF142906">
    <property type="entry name" value="YjbR-like"/>
    <property type="match status" value="1"/>
</dbReference>
<dbReference type="Pfam" id="PF04237">
    <property type="entry name" value="YjbR"/>
    <property type="match status" value="1"/>
</dbReference>
<dbReference type="RefSeq" id="WP_143879688.1">
    <property type="nucleotide sequence ID" value="NZ_BAABLZ010000001.1"/>
</dbReference>
<evidence type="ECO:0000313" key="2">
    <source>
        <dbReference type="Proteomes" id="UP000315891"/>
    </source>
</evidence>
<accession>A0A516V6M0</accession>
<evidence type="ECO:0000313" key="1">
    <source>
        <dbReference type="EMBL" id="QDQ74179.1"/>
    </source>
</evidence>
<reference evidence="1 2" key="1">
    <citation type="submission" date="2019-07" db="EMBL/GenBank/DDBJ databases">
        <title>Lysobacter weifangensis sp. nov., isolated from bensulfuron-methyl contaminated farmland soil.</title>
        <authorList>
            <person name="Zhao H."/>
        </authorList>
    </citation>
    <scope>NUCLEOTIDE SEQUENCE [LARGE SCALE GENOMIC DNA]</scope>
    <source>
        <strain evidence="1 2">CC-Bw-6</strain>
    </source>
</reference>